<keyword evidence="6" id="KW-0769">Symport</keyword>
<protein>
    <recommendedName>
        <fullName evidence="6">Amino acid transporter</fullName>
    </recommendedName>
</protein>
<comment type="caution">
    <text evidence="8">The sequence shown here is derived from an EMBL/GenBank/DDBJ whole genome shotgun (WGS) entry which is preliminary data.</text>
</comment>
<dbReference type="SUPFAM" id="SSF118215">
    <property type="entry name" value="Proton glutamate symport protein"/>
    <property type="match status" value="1"/>
</dbReference>
<evidence type="ECO:0000256" key="4">
    <source>
        <dbReference type="ARBA" id="ARBA00022989"/>
    </source>
</evidence>
<keyword evidence="5 6" id="KW-0472">Membrane</keyword>
<feature type="transmembrane region" description="Helical" evidence="6">
    <location>
        <begin position="100"/>
        <end position="121"/>
    </location>
</feature>
<organism evidence="8 9">
    <name type="scientific">Marasmius tenuissimus</name>
    <dbReference type="NCBI Taxonomy" id="585030"/>
    <lineage>
        <taxon>Eukaryota</taxon>
        <taxon>Fungi</taxon>
        <taxon>Dikarya</taxon>
        <taxon>Basidiomycota</taxon>
        <taxon>Agaricomycotina</taxon>
        <taxon>Agaricomycetes</taxon>
        <taxon>Agaricomycetidae</taxon>
        <taxon>Agaricales</taxon>
        <taxon>Marasmiineae</taxon>
        <taxon>Marasmiaceae</taxon>
        <taxon>Marasmius</taxon>
    </lineage>
</organism>
<comment type="similarity">
    <text evidence="6">Belongs to the dicarboxylate/amino acid:cation symporter (DAACS) (TC 2.A.23) family.</text>
</comment>
<feature type="transmembrane region" description="Helical" evidence="6">
    <location>
        <begin position="56"/>
        <end position="74"/>
    </location>
</feature>
<dbReference type="InterPro" id="IPR036458">
    <property type="entry name" value="Na:dicarbo_symporter_sf"/>
</dbReference>
<name>A0ABR2ZCX0_9AGAR</name>
<accession>A0ABR2ZCX0</accession>
<evidence type="ECO:0000256" key="6">
    <source>
        <dbReference type="RuleBase" id="RU361216"/>
    </source>
</evidence>
<feature type="transmembrane region" description="Helical" evidence="6">
    <location>
        <begin position="351"/>
        <end position="376"/>
    </location>
</feature>
<dbReference type="PANTHER" id="PTHR11958">
    <property type="entry name" value="SODIUM/DICARBOXYLATE SYMPORTER-RELATED"/>
    <property type="match status" value="1"/>
</dbReference>
<proteinExistence type="inferred from homology"/>
<evidence type="ECO:0000313" key="8">
    <source>
        <dbReference type="EMBL" id="KAL0059441.1"/>
    </source>
</evidence>
<dbReference type="EMBL" id="JBBXMP010000227">
    <property type="protein sequence ID" value="KAL0059441.1"/>
    <property type="molecule type" value="Genomic_DNA"/>
</dbReference>
<reference evidence="8 9" key="1">
    <citation type="submission" date="2024-05" db="EMBL/GenBank/DDBJ databases">
        <title>A draft genome resource for the thread blight pathogen Marasmius tenuissimus strain MS-2.</title>
        <authorList>
            <person name="Yulfo-Soto G.E."/>
            <person name="Baruah I.K."/>
            <person name="Amoako-Attah I."/>
            <person name="Bukari Y."/>
            <person name="Meinhardt L.W."/>
            <person name="Bailey B.A."/>
            <person name="Cohen S.P."/>
        </authorList>
    </citation>
    <scope>NUCLEOTIDE SEQUENCE [LARGE SCALE GENOMIC DNA]</scope>
    <source>
        <strain evidence="8 9">MS-2</strain>
    </source>
</reference>
<dbReference type="InterPro" id="IPR001991">
    <property type="entry name" value="Na-dicarboxylate_symporter"/>
</dbReference>
<evidence type="ECO:0000256" key="7">
    <source>
        <dbReference type="SAM" id="MobiDB-lite"/>
    </source>
</evidence>
<feature type="transmembrane region" description="Helical" evidence="6">
    <location>
        <begin position="211"/>
        <end position="229"/>
    </location>
</feature>
<comment type="subcellular location">
    <subcellularLocation>
        <location evidence="1 6">Membrane</location>
        <topology evidence="1 6">Multi-pass membrane protein</topology>
    </subcellularLocation>
</comment>
<feature type="transmembrane region" description="Helical" evidence="6">
    <location>
        <begin position="388"/>
        <end position="414"/>
    </location>
</feature>
<evidence type="ECO:0000313" key="9">
    <source>
        <dbReference type="Proteomes" id="UP001437256"/>
    </source>
</evidence>
<dbReference type="Gene3D" id="1.10.3860.10">
    <property type="entry name" value="Sodium:dicarboxylate symporter"/>
    <property type="match status" value="1"/>
</dbReference>
<evidence type="ECO:0000256" key="2">
    <source>
        <dbReference type="ARBA" id="ARBA00022448"/>
    </source>
</evidence>
<dbReference type="PANTHER" id="PTHR11958:SF63">
    <property type="entry name" value="AMINO ACID TRANSPORTER"/>
    <property type="match status" value="1"/>
</dbReference>
<keyword evidence="4 6" id="KW-1133">Transmembrane helix</keyword>
<feature type="region of interest" description="Disordered" evidence="7">
    <location>
        <begin position="1"/>
        <end position="47"/>
    </location>
</feature>
<feature type="transmembrane region" description="Helical" evidence="6">
    <location>
        <begin position="420"/>
        <end position="438"/>
    </location>
</feature>
<evidence type="ECO:0000256" key="5">
    <source>
        <dbReference type="ARBA" id="ARBA00023136"/>
    </source>
</evidence>
<keyword evidence="3 6" id="KW-0812">Transmembrane</keyword>
<evidence type="ECO:0000256" key="3">
    <source>
        <dbReference type="ARBA" id="ARBA00022692"/>
    </source>
</evidence>
<dbReference type="InterPro" id="IPR050746">
    <property type="entry name" value="DAACS"/>
</dbReference>
<dbReference type="PRINTS" id="PR00173">
    <property type="entry name" value="EDTRNSPORT"/>
</dbReference>
<keyword evidence="9" id="KW-1185">Reference proteome</keyword>
<feature type="transmembrane region" description="Helical" evidence="6">
    <location>
        <begin position="316"/>
        <end position="339"/>
    </location>
</feature>
<gene>
    <name evidence="8" type="ORF">AAF712_013831</name>
</gene>
<feature type="transmembrane region" description="Helical" evidence="6">
    <location>
        <begin position="141"/>
        <end position="162"/>
    </location>
</feature>
<feature type="transmembrane region" description="Helical" evidence="6">
    <location>
        <begin position="277"/>
        <end position="304"/>
    </location>
</feature>
<dbReference type="Proteomes" id="UP001437256">
    <property type="component" value="Unassembled WGS sequence"/>
</dbReference>
<dbReference type="Pfam" id="PF00375">
    <property type="entry name" value="SDF"/>
    <property type="match status" value="1"/>
</dbReference>
<evidence type="ECO:0000256" key="1">
    <source>
        <dbReference type="ARBA" id="ARBA00004141"/>
    </source>
</evidence>
<feature type="region of interest" description="Disordered" evidence="7">
    <location>
        <begin position="467"/>
        <end position="489"/>
    </location>
</feature>
<sequence length="489" mass="53022">MQSEKEEKASLSSDGKSAMPRETVPPTASLHDVSGEHTTRKQPWHRKLVSEVKKPGSAIQIIIAATLAIALGLITKTQVEAAGKTIPTAALQLTGVVGQLWLRALKAVVLPLIITAMILAVQKLKEMTGSGARLAKISVGYYVCTTLIAITISCLMVSLVWMRQWEAVENPGDGGQHTDKLQSKTWYESIIALCESFIPDNIFRTLADNELLAVLITAVILGYLLDTKSPIVRAIREIEELVMVVINWLIKVAPIGVFFLIFSNLLKLDIASVGQNLGLLIAAALTGMFLHMFVVTPAIYFFVVRQNPYSHWIKCSPAWITAWGTASSAATLPVTLRVVRERGVPNIVSKFAIPLGCLINMDGTAIYFPVVVGFLAATQNITLDPGQWALVALLATLASIGTTPIPSASLVLTVMIAENVNVPVTGMFGVVLAIDWFLDRFRTAVNISSDLFGVVVIAKLSGLEDDDETLDEAREQEPTMEVRNGPDRV</sequence>
<feature type="transmembrane region" description="Helical" evidence="6">
    <location>
        <begin position="241"/>
        <end position="265"/>
    </location>
</feature>
<keyword evidence="2 6" id="KW-0813">Transport</keyword>